<gene>
    <name evidence="3" type="ORF">GCM10010345_19590</name>
</gene>
<protein>
    <submittedName>
        <fullName evidence="3">Uncharacterized protein</fullName>
    </submittedName>
</protein>
<accession>A0ABQ3CHA5</accession>
<dbReference type="Gene3D" id="1.10.443.10">
    <property type="entry name" value="Intergrase catalytic core"/>
    <property type="match status" value="1"/>
</dbReference>
<comment type="caution">
    <text evidence="3">The sequence shown here is derived from an EMBL/GenBank/DDBJ whole genome shotgun (WGS) entry which is preliminary data.</text>
</comment>
<dbReference type="InterPro" id="IPR013762">
    <property type="entry name" value="Integrase-like_cat_sf"/>
</dbReference>
<feature type="region of interest" description="Disordered" evidence="2">
    <location>
        <begin position="57"/>
        <end position="154"/>
    </location>
</feature>
<dbReference type="EMBL" id="BMVN01000005">
    <property type="protein sequence ID" value="GHA15036.1"/>
    <property type="molecule type" value="Genomic_DNA"/>
</dbReference>
<evidence type="ECO:0000256" key="1">
    <source>
        <dbReference type="ARBA" id="ARBA00023172"/>
    </source>
</evidence>
<dbReference type="Proteomes" id="UP000653644">
    <property type="component" value="Unassembled WGS sequence"/>
</dbReference>
<reference evidence="4" key="1">
    <citation type="journal article" date="2019" name="Int. J. Syst. Evol. Microbiol.">
        <title>The Global Catalogue of Microorganisms (GCM) 10K type strain sequencing project: providing services to taxonomists for standard genome sequencing and annotation.</title>
        <authorList>
            <consortium name="The Broad Institute Genomics Platform"/>
            <consortium name="The Broad Institute Genome Sequencing Center for Infectious Disease"/>
            <person name="Wu L."/>
            <person name="Ma J."/>
        </authorList>
    </citation>
    <scope>NUCLEOTIDE SEQUENCE [LARGE SCALE GENOMIC DNA]</scope>
    <source>
        <strain evidence="4">JCM 4733</strain>
    </source>
</reference>
<keyword evidence="1" id="KW-0233">DNA recombination</keyword>
<dbReference type="RefSeq" id="WP_189884309.1">
    <property type="nucleotide sequence ID" value="NZ_BMVN01000005.1"/>
</dbReference>
<name>A0ABQ3CHA5_9ACTN</name>
<dbReference type="InterPro" id="IPR011010">
    <property type="entry name" value="DNA_brk_join_enz"/>
</dbReference>
<organism evidence="3 4">
    <name type="scientific">Streptomyces canarius</name>
    <dbReference type="NCBI Taxonomy" id="285453"/>
    <lineage>
        <taxon>Bacteria</taxon>
        <taxon>Bacillati</taxon>
        <taxon>Actinomycetota</taxon>
        <taxon>Actinomycetes</taxon>
        <taxon>Kitasatosporales</taxon>
        <taxon>Streptomycetaceae</taxon>
        <taxon>Streptomyces</taxon>
    </lineage>
</organism>
<proteinExistence type="predicted"/>
<keyword evidence="4" id="KW-1185">Reference proteome</keyword>
<dbReference type="SUPFAM" id="SSF56349">
    <property type="entry name" value="DNA breaking-rejoining enzymes"/>
    <property type="match status" value="1"/>
</dbReference>
<evidence type="ECO:0000256" key="2">
    <source>
        <dbReference type="SAM" id="MobiDB-lite"/>
    </source>
</evidence>
<evidence type="ECO:0000313" key="4">
    <source>
        <dbReference type="Proteomes" id="UP000653644"/>
    </source>
</evidence>
<sequence length="154" mass="16227">MWAWTAYRERLIAEHGPRWAAPSTPTFVGNDRWGHITGGLEPDSVTRAIKRISARAGMPTAWTGPSPHIGLASTARKKGTDEIAITDPRGWARHSRSMRGSMQIGDGWHGNAAAGPARTVPSTSAWGSPCARTATSAAPAPSPGPDPDPTLTGK</sequence>
<evidence type="ECO:0000313" key="3">
    <source>
        <dbReference type="EMBL" id="GHA15036.1"/>
    </source>
</evidence>